<proteinExistence type="predicted"/>
<keyword evidence="1" id="KW-0472">Membrane</keyword>
<dbReference type="EMBL" id="CAJHNJ030000019">
    <property type="protein sequence ID" value="CAG9117117.1"/>
    <property type="molecule type" value="Genomic_DNA"/>
</dbReference>
<accession>A0A8S4EQA7</accession>
<organism evidence="2 3">
    <name type="scientific">Plutella xylostella</name>
    <name type="common">Diamondback moth</name>
    <name type="synonym">Plutella maculipennis</name>
    <dbReference type="NCBI Taxonomy" id="51655"/>
    <lineage>
        <taxon>Eukaryota</taxon>
        <taxon>Metazoa</taxon>
        <taxon>Ecdysozoa</taxon>
        <taxon>Arthropoda</taxon>
        <taxon>Hexapoda</taxon>
        <taxon>Insecta</taxon>
        <taxon>Pterygota</taxon>
        <taxon>Neoptera</taxon>
        <taxon>Endopterygota</taxon>
        <taxon>Lepidoptera</taxon>
        <taxon>Glossata</taxon>
        <taxon>Ditrysia</taxon>
        <taxon>Yponomeutoidea</taxon>
        <taxon>Plutellidae</taxon>
        <taxon>Plutella</taxon>
    </lineage>
</organism>
<keyword evidence="1" id="KW-1133">Transmembrane helix</keyword>
<dbReference type="Proteomes" id="UP000653454">
    <property type="component" value="Unassembled WGS sequence"/>
</dbReference>
<keyword evidence="3" id="KW-1185">Reference proteome</keyword>
<dbReference type="AlphaFoldDB" id="A0A8S4EQA7"/>
<keyword evidence="1" id="KW-0812">Transmembrane</keyword>
<sequence length="73" mass="8879">MEKEKRRPPPMSLSENFRFFEKSLSFENDIKWTNSILIVLYHVVGVYWCYHYALPCKWQTVVFESPEQLSEYL</sequence>
<evidence type="ECO:0000313" key="3">
    <source>
        <dbReference type="Proteomes" id="UP000653454"/>
    </source>
</evidence>
<name>A0A8S4EQA7_PLUXY</name>
<gene>
    <name evidence="2" type="ORF">PLXY2_LOCUS6185</name>
</gene>
<protein>
    <submittedName>
        <fullName evidence="2">(diamondback moth) hypothetical protein</fullName>
    </submittedName>
</protein>
<reference evidence="2" key="1">
    <citation type="submission" date="2020-11" db="EMBL/GenBank/DDBJ databases">
        <authorList>
            <person name="Whiteford S."/>
        </authorList>
    </citation>
    <scope>NUCLEOTIDE SEQUENCE</scope>
</reference>
<evidence type="ECO:0000256" key="1">
    <source>
        <dbReference type="SAM" id="Phobius"/>
    </source>
</evidence>
<evidence type="ECO:0000313" key="2">
    <source>
        <dbReference type="EMBL" id="CAG9117117.1"/>
    </source>
</evidence>
<feature type="transmembrane region" description="Helical" evidence="1">
    <location>
        <begin position="32"/>
        <end position="50"/>
    </location>
</feature>
<comment type="caution">
    <text evidence="2">The sequence shown here is derived from an EMBL/GenBank/DDBJ whole genome shotgun (WGS) entry which is preliminary data.</text>
</comment>